<evidence type="ECO:0000313" key="2">
    <source>
        <dbReference type="Proteomes" id="UP001230649"/>
    </source>
</evidence>
<proteinExistence type="predicted"/>
<protein>
    <submittedName>
        <fullName evidence="1">Ribonucleotide-diphosphate reductase (RNR), small subunit</fullName>
    </submittedName>
</protein>
<accession>A0ACC2W3B5</accession>
<name>A0ACC2W3B5_9TREE</name>
<dbReference type="EMBL" id="JASBWS010000047">
    <property type="protein sequence ID" value="KAJ9105784.1"/>
    <property type="molecule type" value="Genomic_DNA"/>
</dbReference>
<organism evidence="1 2">
    <name type="scientific">Naganishia adeliensis</name>
    <dbReference type="NCBI Taxonomy" id="92952"/>
    <lineage>
        <taxon>Eukaryota</taxon>
        <taxon>Fungi</taxon>
        <taxon>Dikarya</taxon>
        <taxon>Basidiomycota</taxon>
        <taxon>Agaricomycotina</taxon>
        <taxon>Tremellomycetes</taxon>
        <taxon>Filobasidiales</taxon>
        <taxon>Filobasidiaceae</taxon>
        <taxon>Naganishia</taxon>
    </lineage>
</organism>
<dbReference type="Proteomes" id="UP001230649">
    <property type="component" value="Unassembled WGS sequence"/>
</dbReference>
<comment type="caution">
    <text evidence="1">The sequence shown here is derived from an EMBL/GenBank/DDBJ whole genome shotgun (WGS) entry which is preliminary data.</text>
</comment>
<gene>
    <name evidence="1" type="primary">RNR2</name>
    <name evidence="1" type="ORF">QFC20_004271</name>
</gene>
<reference evidence="1" key="1">
    <citation type="submission" date="2023-04" db="EMBL/GenBank/DDBJ databases">
        <title>Draft Genome sequencing of Naganishia species isolated from polar environments using Oxford Nanopore Technology.</title>
        <authorList>
            <person name="Leo P."/>
            <person name="Venkateswaran K."/>
        </authorList>
    </citation>
    <scope>NUCLEOTIDE SEQUENCE</scope>
    <source>
        <strain evidence="1">MNA-CCFEE 5262</strain>
    </source>
</reference>
<sequence>MSLEFETPSKPLANTLSTIGLSSPETKVSSANLASKLAAAAAKEDSKAVDKKQSTAAEDDEEAKAATALAEVKAQPLEEYRTRFVGEVDLPESEEPLLKETKSRFVLFPIKYREIWQMYKKAEASFWTAEEINLAMDVHDWENKMNDNEKYFIEHVLAFFAASDGIVNENLVERFSSEVQCAEAKFFYGFQIMMENIHSETYSLLIDTYIKDPARRAYLFDAIETIPCIAKKANWALKWISDDRSTFGERLIAFAAVEGIFFSGSFASIFWLKKRGLMPGLTFSNELISRDEGLHTDFACLLFTHLKRRPHPETVERIIKEAVDLECEFLTDALPVSLIGMNEKLMCQYIRFVADRLLVALGNDKVYNDTNPFDFMENISLQGKANFFESRVSAYSKSSVNQSINNDHSAIKKGFTLDEDF</sequence>
<keyword evidence="2" id="KW-1185">Reference proteome</keyword>
<evidence type="ECO:0000313" key="1">
    <source>
        <dbReference type="EMBL" id="KAJ9105784.1"/>
    </source>
</evidence>